<keyword evidence="1" id="KW-0229">DNA integration</keyword>
<dbReference type="InterPro" id="IPR002104">
    <property type="entry name" value="Integrase_catalytic"/>
</dbReference>
<dbReference type="AlphaFoldDB" id="A0A1B0Z268"/>
<sequence length="381" mass="43995">MSLIKNEHGFYYLREMVELFHPTHRKVRVRASTGCRSLKDTDAGIGAQTWRNRYIKKLQDEDARGEIDKAKMHIHQGIRIYMDEELAPNVKNMRDNEQIYRRLTGQNPKHPALPNVLTADLTAKHMYRLRSQRVKAGLAASTINHEIYLISGALDWLADAQDVVVPKILWKKLTLKPFEKKRWATVTQLKEITLAISDPIYQDIAILLMQTGARPSEIRMLRWPQFAENEGLLRIERTKVENSEHGEATLVLTEQCVEILRRRYRDRPTGKFESEWVFQSERVQNQPVTTLNLLQQAIDKVGLNDNMRLVKQKGKFTPHSLRDSYASNLAKSGELHLYDLQKILGHTTPQMTQKYAHLIPEEASKKAKAVLERDGLMSRAS</sequence>
<evidence type="ECO:0000313" key="4">
    <source>
        <dbReference type="EMBL" id="ANO58291.1"/>
    </source>
</evidence>
<dbReference type="InterPro" id="IPR013762">
    <property type="entry name" value="Integrase-like_cat_sf"/>
</dbReference>
<dbReference type="PANTHER" id="PTHR30349">
    <property type="entry name" value="PHAGE INTEGRASE-RELATED"/>
    <property type="match status" value="1"/>
</dbReference>
<evidence type="ECO:0000256" key="2">
    <source>
        <dbReference type="ARBA" id="ARBA00023172"/>
    </source>
</evidence>
<protein>
    <submittedName>
        <fullName evidence="4">Integrase</fullName>
    </submittedName>
</protein>
<dbReference type="Pfam" id="PF00589">
    <property type="entry name" value="Phage_integrase"/>
    <property type="match status" value="1"/>
</dbReference>
<dbReference type="GO" id="GO:0015074">
    <property type="term" value="P:DNA integration"/>
    <property type="evidence" value="ECO:0007669"/>
    <property type="project" value="UniProtKB-KW"/>
</dbReference>
<dbReference type="GO" id="GO:0003677">
    <property type="term" value="F:DNA binding"/>
    <property type="evidence" value="ECO:0007669"/>
    <property type="project" value="InterPro"/>
</dbReference>
<dbReference type="Gene3D" id="1.10.443.10">
    <property type="entry name" value="Intergrase catalytic core"/>
    <property type="match status" value="1"/>
</dbReference>
<name>A0A1B0Z268_9PROT</name>
<dbReference type="SUPFAM" id="SSF56349">
    <property type="entry name" value="DNA breaking-rejoining enzymes"/>
    <property type="match status" value="1"/>
</dbReference>
<evidence type="ECO:0000259" key="3">
    <source>
        <dbReference type="PROSITE" id="PS51898"/>
    </source>
</evidence>
<dbReference type="EMBL" id="KT997804">
    <property type="protein sequence ID" value="ANO58291.1"/>
    <property type="molecule type" value="Genomic_DNA"/>
</dbReference>
<proteinExistence type="predicted"/>
<keyword evidence="2" id="KW-0233">DNA recombination</keyword>
<feature type="domain" description="Tyr recombinase" evidence="3">
    <location>
        <begin position="179"/>
        <end position="368"/>
    </location>
</feature>
<accession>A0A1B0Z268</accession>
<evidence type="ECO:0000256" key="1">
    <source>
        <dbReference type="ARBA" id="ARBA00022908"/>
    </source>
</evidence>
<dbReference type="CDD" id="cd00397">
    <property type="entry name" value="DNA_BRE_C"/>
    <property type="match status" value="1"/>
</dbReference>
<dbReference type="PROSITE" id="PS51898">
    <property type="entry name" value="TYR_RECOMBINASE"/>
    <property type="match status" value="1"/>
</dbReference>
<dbReference type="GO" id="GO:0006310">
    <property type="term" value="P:DNA recombination"/>
    <property type="evidence" value="ECO:0007669"/>
    <property type="project" value="UniProtKB-KW"/>
</dbReference>
<dbReference type="InterPro" id="IPR050090">
    <property type="entry name" value="Tyrosine_recombinase_XerCD"/>
</dbReference>
<dbReference type="InterPro" id="IPR011010">
    <property type="entry name" value="DNA_brk_join_enz"/>
</dbReference>
<organism evidence="4">
    <name type="scientific">uncultured Alphaproteobacteria bacterium</name>
    <dbReference type="NCBI Taxonomy" id="91750"/>
    <lineage>
        <taxon>Bacteria</taxon>
        <taxon>Pseudomonadati</taxon>
        <taxon>Pseudomonadota</taxon>
        <taxon>Alphaproteobacteria</taxon>
        <taxon>environmental samples</taxon>
    </lineage>
</organism>
<reference evidence="4" key="1">
    <citation type="submission" date="2015-11" db="EMBL/GenBank/DDBJ databases">
        <title>Genomes of Abundant and Widespread Viruses from the Deep Ocean.</title>
        <authorList>
            <person name="Mizuno C.M."/>
            <person name="Ghai R."/>
            <person name="Saghai A."/>
            <person name="Lopez-Garcia P."/>
            <person name="Rodriguez-Valera F."/>
        </authorList>
    </citation>
    <scope>NUCLEOTIDE SEQUENCE</scope>
</reference>